<dbReference type="GO" id="GO:0042732">
    <property type="term" value="P:D-xylose metabolic process"/>
    <property type="evidence" value="ECO:0007669"/>
    <property type="project" value="UniProtKB-KW"/>
</dbReference>
<dbReference type="PANTHER" id="PTHR18964">
    <property type="entry name" value="ROK (REPRESSOR, ORF, KINASE) FAMILY"/>
    <property type="match status" value="1"/>
</dbReference>
<dbReference type="Proteomes" id="UP000248555">
    <property type="component" value="Unassembled WGS sequence"/>
</dbReference>
<comment type="function">
    <text evidence="1">Transcriptional repressor of xylose-utilizing enzymes.</text>
</comment>
<name>A0A327YJI7_9BACL</name>
<dbReference type="CDD" id="cd24076">
    <property type="entry name" value="ASKHA_ATPase_ROK_BsXylR-like"/>
    <property type="match status" value="1"/>
</dbReference>
<sequence length="385" mass="42185">MTITTWNQQIVKKKNKEIVLRTIISNAPISRADIAQHSGLNKATVSSLVNELIEEEFIYESGPGESSGGRRPVMLLFNKKAGYSIGLDIGVNYILGIVTDLEGNVVYEQHQSIHNLSFDEMIHLTIEMIKNLIEHTPQSRYGVIGIGIGVPGIVDKNGKVLLAPNLKWSHVDLPDILHREFDYPIIIENEANAGAYGEIRFGAGVNCNNVIYVSAGIGIGVGIILKGELYKGINGYSGESGHMTIVVDGEKCRCGNSGCWEAYASEHALLNQAKHILPGATLEELIEIAEENKNVKEIFNEIGSYLGIGISNLIKTFNPQQIIIGNRLAKAKHLIEQPTIKSINKHTLDFHQKDLQINFSKLSIYSAALGVSAFAIENFLSIGKD</sequence>
<gene>
    <name evidence="4" type="ORF">B0I26_10417</name>
</gene>
<dbReference type="Pfam" id="PF00480">
    <property type="entry name" value="ROK"/>
    <property type="match status" value="1"/>
</dbReference>
<dbReference type="EMBL" id="QLMH01000004">
    <property type="protein sequence ID" value="RAK20366.1"/>
    <property type="molecule type" value="Genomic_DNA"/>
</dbReference>
<dbReference type="SUPFAM" id="SSF53067">
    <property type="entry name" value="Actin-like ATPase domain"/>
    <property type="match status" value="1"/>
</dbReference>
<evidence type="ECO:0000256" key="2">
    <source>
        <dbReference type="ARBA" id="ARBA00006479"/>
    </source>
</evidence>
<evidence type="ECO:0000313" key="4">
    <source>
        <dbReference type="EMBL" id="RAK20366.1"/>
    </source>
</evidence>
<evidence type="ECO:0000256" key="3">
    <source>
        <dbReference type="ARBA" id="ARBA00022629"/>
    </source>
</evidence>
<keyword evidence="3" id="KW-0119">Carbohydrate metabolism</keyword>
<comment type="similarity">
    <text evidence="2">Belongs to the ROK (NagC/XylR) family.</text>
</comment>
<dbReference type="InterPro" id="IPR036388">
    <property type="entry name" value="WH-like_DNA-bd_sf"/>
</dbReference>
<keyword evidence="5" id="KW-1185">Reference proteome</keyword>
<keyword evidence="3" id="KW-0859">Xylose metabolism</keyword>
<protein>
    <submittedName>
        <fullName evidence="4">Xylose repressor XylR</fullName>
    </submittedName>
</protein>
<comment type="caution">
    <text evidence="4">The sequence shown here is derived from an EMBL/GenBank/DDBJ whole genome shotgun (WGS) entry which is preliminary data.</text>
</comment>
<dbReference type="InterPro" id="IPR000600">
    <property type="entry name" value="ROK"/>
</dbReference>
<dbReference type="Pfam" id="PF13412">
    <property type="entry name" value="HTH_24"/>
    <property type="match status" value="1"/>
</dbReference>
<evidence type="ECO:0000313" key="5">
    <source>
        <dbReference type="Proteomes" id="UP000248555"/>
    </source>
</evidence>
<dbReference type="Gene3D" id="3.30.420.40">
    <property type="match status" value="2"/>
</dbReference>
<reference evidence="4 5" key="1">
    <citation type="submission" date="2018-06" db="EMBL/GenBank/DDBJ databases">
        <title>Genomic Encyclopedia of Type Strains, Phase III (KMG-III): the genomes of soil and plant-associated and newly described type strains.</title>
        <authorList>
            <person name="Whitman W."/>
        </authorList>
    </citation>
    <scope>NUCLEOTIDE SEQUENCE [LARGE SCALE GENOMIC DNA]</scope>
    <source>
        <strain evidence="4 5">CGMCC 1.8979</strain>
    </source>
</reference>
<dbReference type="InterPro" id="IPR043129">
    <property type="entry name" value="ATPase_NBD"/>
</dbReference>
<accession>A0A327YJI7</accession>
<dbReference type="SUPFAM" id="SSF46785">
    <property type="entry name" value="Winged helix' DNA-binding domain"/>
    <property type="match status" value="1"/>
</dbReference>
<dbReference type="InterPro" id="IPR036390">
    <property type="entry name" value="WH_DNA-bd_sf"/>
</dbReference>
<dbReference type="PANTHER" id="PTHR18964:SF149">
    <property type="entry name" value="BIFUNCTIONAL UDP-N-ACETYLGLUCOSAMINE 2-EPIMERASE_N-ACETYLMANNOSAMINE KINASE"/>
    <property type="match status" value="1"/>
</dbReference>
<dbReference type="OrthoDB" id="9796533at2"/>
<organism evidence="4 5">
    <name type="scientific">Paranoxybacillus vitaminiphilus</name>
    <dbReference type="NCBI Taxonomy" id="581036"/>
    <lineage>
        <taxon>Bacteria</taxon>
        <taxon>Bacillati</taxon>
        <taxon>Bacillota</taxon>
        <taxon>Bacilli</taxon>
        <taxon>Bacillales</taxon>
        <taxon>Anoxybacillaceae</taxon>
        <taxon>Paranoxybacillus</taxon>
    </lineage>
</organism>
<proteinExistence type="inferred from homology"/>
<dbReference type="Gene3D" id="1.10.10.10">
    <property type="entry name" value="Winged helix-like DNA-binding domain superfamily/Winged helix DNA-binding domain"/>
    <property type="match status" value="1"/>
</dbReference>
<evidence type="ECO:0000256" key="1">
    <source>
        <dbReference type="ARBA" id="ARBA00002486"/>
    </source>
</evidence>
<dbReference type="AlphaFoldDB" id="A0A327YJI7"/>